<accession>A0A4R5M396</accession>
<gene>
    <name evidence="1" type="ORF">EYW47_27090</name>
</gene>
<dbReference type="Pfam" id="PF13561">
    <property type="entry name" value="adh_short_C2"/>
    <property type="match status" value="1"/>
</dbReference>
<dbReference type="RefSeq" id="WP_133197922.1">
    <property type="nucleotide sequence ID" value="NZ_JBHUCW010000029.1"/>
</dbReference>
<dbReference type="SUPFAM" id="SSF51735">
    <property type="entry name" value="NAD(P)-binding Rossmann-fold domains"/>
    <property type="match status" value="1"/>
</dbReference>
<reference evidence="1 2" key="1">
    <citation type="submission" date="2019-03" db="EMBL/GenBank/DDBJ databases">
        <title>Paraburkholderia sp. 4M-K11, isolated from subtropical forest soil.</title>
        <authorList>
            <person name="Gao Z.-H."/>
            <person name="Qiu L.-H."/>
        </authorList>
    </citation>
    <scope>NUCLEOTIDE SEQUENCE [LARGE SCALE GENOMIC DNA]</scope>
    <source>
        <strain evidence="1 2">4M-K11</strain>
    </source>
</reference>
<proteinExistence type="predicted"/>
<organism evidence="1 2">
    <name type="scientific">Paraburkholderia silviterrae</name>
    <dbReference type="NCBI Taxonomy" id="2528715"/>
    <lineage>
        <taxon>Bacteria</taxon>
        <taxon>Pseudomonadati</taxon>
        <taxon>Pseudomonadota</taxon>
        <taxon>Betaproteobacteria</taxon>
        <taxon>Burkholderiales</taxon>
        <taxon>Burkholderiaceae</taxon>
        <taxon>Paraburkholderia</taxon>
    </lineage>
</organism>
<dbReference type="OrthoDB" id="9803333at2"/>
<dbReference type="InterPro" id="IPR002347">
    <property type="entry name" value="SDR_fam"/>
</dbReference>
<dbReference type="Gene3D" id="3.40.50.720">
    <property type="entry name" value="NAD(P)-binding Rossmann-like Domain"/>
    <property type="match status" value="1"/>
</dbReference>
<keyword evidence="2" id="KW-1185">Reference proteome</keyword>
<comment type="caution">
    <text evidence="1">The sequence shown here is derived from an EMBL/GenBank/DDBJ whole genome shotgun (WGS) entry which is preliminary data.</text>
</comment>
<dbReference type="AlphaFoldDB" id="A0A4R5M396"/>
<dbReference type="EMBL" id="SMRP01000017">
    <property type="protein sequence ID" value="TDG20167.1"/>
    <property type="molecule type" value="Genomic_DNA"/>
</dbReference>
<dbReference type="Proteomes" id="UP000295722">
    <property type="component" value="Unassembled WGS sequence"/>
</dbReference>
<sequence length="75" mass="7639">MAQVHSASITVVRCRSHGPHTNDAQDGTVIPGKRGAQPAKVAAAAVWLCSPAASYVIGQLLVVDGGMTIGGFELP</sequence>
<protein>
    <submittedName>
        <fullName evidence="1">SDR family oxidoreductase</fullName>
    </submittedName>
</protein>
<name>A0A4R5M396_9BURK</name>
<dbReference type="InterPro" id="IPR036291">
    <property type="entry name" value="NAD(P)-bd_dom_sf"/>
</dbReference>
<evidence type="ECO:0000313" key="2">
    <source>
        <dbReference type="Proteomes" id="UP000295722"/>
    </source>
</evidence>
<evidence type="ECO:0000313" key="1">
    <source>
        <dbReference type="EMBL" id="TDG20167.1"/>
    </source>
</evidence>